<feature type="transmembrane region" description="Helical" evidence="1">
    <location>
        <begin position="243"/>
        <end position="268"/>
    </location>
</feature>
<accession>A0A238Y1A8</accession>
<proteinExistence type="predicted"/>
<keyword evidence="3" id="KW-1185">Reference proteome</keyword>
<name>A0A238Y1A8_HALVU</name>
<protein>
    <submittedName>
        <fullName evidence="2">Uncharacterized protein</fullName>
    </submittedName>
</protein>
<feature type="transmembrane region" description="Helical" evidence="1">
    <location>
        <begin position="56"/>
        <end position="77"/>
    </location>
</feature>
<gene>
    <name evidence="2" type="ORF">SAMN06264855_1273</name>
</gene>
<reference evidence="2 3" key="1">
    <citation type="submission" date="2017-06" db="EMBL/GenBank/DDBJ databases">
        <authorList>
            <person name="Kim H.J."/>
            <person name="Triplett B.A."/>
        </authorList>
    </citation>
    <scope>NUCLEOTIDE SEQUENCE [LARGE SCALE GENOMIC DNA]</scope>
    <source>
        <strain evidence="2 3">DSM 8800</strain>
    </source>
</reference>
<dbReference type="AlphaFoldDB" id="A0A238Y1A8"/>
<dbReference type="EMBL" id="FZNQ01000027">
    <property type="protein sequence ID" value="SNR64561.1"/>
    <property type="molecule type" value="Genomic_DNA"/>
</dbReference>
<dbReference type="Pfam" id="PF20108">
    <property type="entry name" value="DUF6498"/>
    <property type="match status" value="1"/>
</dbReference>
<evidence type="ECO:0000313" key="3">
    <source>
        <dbReference type="Proteomes" id="UP000198397"/>
    </source>
</evidence>
<feature type="transmembrane region" description="Helical" evidence="1">
    <location>
        <begin position="131"/>
        <end position="149"/>
    </location>
</feature>
<dbReference type="Proteomes" id="UP000198397">
    <property type="component" value="Unassembled WGS sequence"/>
</dbReference>
<dbReference type="InterPro" id="IPR045466">
    <property type="entry name" value="DUF6498"/>
</dbReference>
<evidence type="ECO:0000313" key="2">
    <source>
        <dbReference type="EMBL" id="SNR64561.1"/>
    </source>
</evidence>
<keyword evidence="1" id="KW-0472">Membrane</keyword>
<keyword evidence="1" id="KW-0812">Transmembrane</keyword>
<sequence>MWTTAVWAWWKLPFARKRPLVLAMLESPILGALAAKRGGVSLSRFLPPVYPRNLALLLPAVFITGLLILLSMVMFVLPDPVITAETVGWMLVGGVVVFVVRGVEAIREYFHAENYRNHSARTVLLEPFQQLVATAGLVFLAFIGIVLFGDSEQPFFSETLFVSIIFVGKYAADLRAWQLQHDSERKGWFRRLFDPEIEVEPEPVTIPSGEPDLVVRPSQAGVCLDALVQGCRYLVNAWLPLSVLLFGLLISRFLVVLGIIGLVVFVLFRISVYYLRYGPVEYRCYDDIIVVYGRLLETPQARLEASAVTGMKTRQGLPGRVFGTTTVVFATDWEPPSIPTNKLLPEPEDYPTIGPNVNRPLSVTQIADLDPFANKFILSWAENNLE</sequence>
<keyword evidence="1" id="KW-1133">Transmembrane helix</keyword>
<organism evidence="2 3">
    <name type="scientific">Halorubrum vacuolatum</name>
    <name type="common">Natronobacterium vacuolatum</name>
    <dbReference type="NCBI Taxonomy" id="63740"/>
    <lineage>
        <taxon>Archaea</taxon>
        <taxon>Methanobacteriati</taxon>
        <taxon>Methanobacteriota</taxon>
        <taxon>Stenosarchaea group</taxon>
        <taxon>Halobacteria</taxon>
        <taxon>Halobacteriales</taxon>
        <taxon>Haloferacaceae</taxon>
        <taxon>Halorubrum</taxon>
    </lineage>
</organism>
<evidence type="ECO:0000256" key="1">
    <source>
        <dbReference type="SAM" id="Phobius"/>
    </source>
</evidence>
<feature type="transmembrane region" description="Helical" evidence="1">
    <location>
        <begin position="89"/>
        <end position="110"/>
    </location>
</feature>